<feature type="compositionally biased region" description="Basic and acidic residues" evidence="1">
    <location>
        <begin position="152"/>
        <end position="165"/>
    </location>
</feature>
<name>A0A833WW25_JUGRE</name>
<dbReference type="AlphaFoldDB" id="A0A833WW25"/>
<sequence length="229" mass="25254">MLIRRRAFRTALSKRRVIRKLKVELRARSAEIDGGLVVGPRGLLGCVEGAEPDTGRPPRVSDLRGPFAPRPLPDTPVVLLRPSLRHSHFRFLIILHLFLNLICRRGKVVATETTTDVADLTSVGIGGRRRVEDDRVRGVVGSGGRSGSSRRRAGDDVGEGGDHDRELLLGGKAERRLVTRRRFGEFGSLKAGLILHVCSWVRVCESGSRGRFWKVALLSVNVSNAESVW</sequence>
<dbReference type="Gramene" id="Jr13_00770_p3">
    <property type="protein sequence ID" value="cds.Jr13_00770_p3"/>
    <property type="gene ID" value="Jr13_00770"/>
</dbReference>
<reference evidence="2" key="2">
    <citation type="submission" date="2020-03" db="EMBL/GenBank/DDBJ databases">
        <title>Walnut 2.0.</title>
        <authorList>
            <person name="Marrano A."/>
            <person name="Britton M."/>
            <person name="Zimin A.V."/>
            <person name="Zaini P.A."/>
            <person name="Workman R."/>
            <person name="Puiu D."/>
            <person name="Bianco L."/>
            <person name="Allen B.J."/>
            <person name="Troggio M."/>
            <person name="Leslie C.A."/>
            <person name="Timp W."/>
            <person name="Dendekar A."/>
            <person name="Salzberg S.L."/>
            <person name="Neale D.B."/>
        </authorList>
    </citation>
    <scope>NUCLEOTIDE SEQUENCE</scope>
    <source>
        <tissue evidence="2">Leaves</tissue>
    </source>
</reference>
<dbReference type="Proteomes" id="UP000619265">
    <property type="component" value="Unassembled WGS sequence"/>
</dbReference>
<organism evidence="2 3">
    <name type="scientific">Juglans regia</name>
    <name type="common">English walnut</name>
    <dbReference type="NCBI Taxonomy" id="51240"/>
    <lineage>
        <taxon>Eukaryota</taxon>
        <taxon>Viridiplantae</taxon>
        <taxon>Streptophyta</taxon>
        <taxon>Embryophyta</taxon>
        <taxon>Tracheophyta</taxon>
        <taxon>Spermatophyta</taxon>
        <taxon>Magnoliopsida</taxon>
        <taxon>eudicotyledons</taxon>
        <taxon>Gunneridae</taxon>
        <taxon>Pentapetalae</taxon>
        <taxon>rosids</taxon>
        <taxon>fabids</taxon>
        <taxon>Fagales</taxon>
        <taxon>Juglandaceae</taxon>
        <taxon>Juglans</taxon>
    </lineage>
</organism>
<proteinExistence type="predicted"/>
<feature type="region of interest" description="Disordered" evidence="1">
    <location>
        <begin position="136"/>
        <end position="165"/>
    </location>
</feature>
<comment type="caution">
    <text evidence="2">The sequence shown here is derived from an EMBL/GenBank/DDBJ whole genome shotgun (WGS) entry which is preliminary data.</text>
</comment>
<protein>
    <submittedName>
        <fullName evidence="2">Uncharacterized protein</fullName>
    </submittedName>
</protein>
<evidence type="ECO:0000313" key="2">
    <source>
        <dbReference type="EMBL" id="KAF5448149.1"/>
    </source>
</evidence>
<evidence type="ECO:0000313" key="3">
    <source>
        <dbReference type="Proteomes" id="UP000619265"/>
    </source>
</evidence>
<accession>A0A833WW25</accession>
<gene>
    <name evidence="2" type="ORF">F2P56_028707</name>
</gene>
<reference evidence="2" key="1">
    <citation type="submission" date="2015-10" db="EMBL/GenBank/DDBJ databases">
        <authorList>
            <person name="Martinez-Garcia P.J."/>
            <person name="Crepeau M.W."/>
            <person name="Puiu D."/>
            <person name="Gonzalez-Ibeas D."/>
            <person name="Whalen J."/>
            <person name="Stevens K."/>
            <person name="Paul R."/>
            <person name="Butterfield T."/>
            <person name="Britton M."/>
            <person name="Reagan R."/>
            <person name="Chakraborty S."/>
            <person name="Walawage S.L."/>
            <person name="Vasquez-Gross H.A."/>
            <person name="Cardeno C."/>
            <person name="Famula R."/>
            <person name="Pratt K."/>
            <person name="Kuruganti S."/>
            <person name="Aradhya M.K."/>
            <person name="Leslie C.A."/>
            <person name="Dandekar A.M."/>
            <person name="Salzberg S.L."/>
            <person name="Wegrzyn J.L."/>
            <person name="Langley C.H."/>
            <person name="Neale D.B."/>
        </authorList>
    </citation>
    <scope>NUCLEOTIDE SEQUENCE</scope>
    <source>
        <tissue evidence="2">Leaves</tissue>
    </source>
</reference>
<evidence type="ECO:0000256" key="1">
    <source>
        <dbReference type="SAM" id="MobiDB-lite"/>
    </source>
</evidence>
<dbReference type="EMBL" id="LIHL02000013">
    <property type="protein sequence ID" value="KAF5448149.1"/>
    <property type="molecule type" value="Genomic_DNA"/>
</dbReference>
<feature type="non-terminal residue" evidence="2">
    <location>
        <position position="229"/>
    </location>
</feature>